<dbReference type="Pfam" id="PF00069">
    <property type="entry name" value="Pkinase"/>
    <property type="match status" value="1"/>
</dbReference>
<dbReference type="Gene3D" id="2.60.120.430">
    <property type="entry name" value="Galactose-binding lectin"/>
    <property type="match status" value="1"/>
</dbReference>
<evidence type="ECO:0000256" key="1">
    <source>
        <dbReference type="ARBA" id="ARBA00004479"/>
    </source>
</evidence>
<evidence type="ECO:0000256" key="8">
    <source>
        <dbReference type="ARBA" id="ARBA00023170"/>
    </source>
</evidence>
<gene>
    <name evidence="14" type="ORF">QVD17_16860</name>
</gene>
<dbReference type="EC" id="2.7.11.1" evidence="2"/>
<feature type="domain" description="Protein kinase" evidence="13">
    <location>
        <begin position="292"/>
        <end position="548"/>
    </location>
</feature>
<dbReference type="InterPro" id="IPR001245">
    <property type="entry name" value="Ser-Thr/Tyr_kinase_cat_dom"/>
</dbReference>
<dbReference type="FunFam" id="2.60.120.430:FF:000004">
    <property type="entry name" value="Putative leucine-rich repeat receptor-like serine/threonine-protein kinase"/>
    <property type="match status" value="1"/>
</dbReference>
<dbReference type="GO" id="GO:0016020">
    <property type="term" value="C:membrane"/>
    <property type="evidence" value="ECO:0007669"/>
    <property type="project" value="UniProtKB-SubCell"/>
</dbReference>
<dbReference type="InterPro" id="IPR000719">
    <property type="entry name" value="Prot_kinase_dom"/>
</dbReference>
<dbReference type="Proteomes" id="UP001229421">
    <property type="component" value="Unassembled WGS sequence"/>
</dbReference>
<evidence type="ECO:0000313" key="14">
    <source>
        <dbReference type="EMBL" id="KAK1428033.1"/>
    </source>
</evidence>
<evidence type="ECO:0000259" key="13">
    <source>
        <dbReference type="PROSITE" id="PS50011"/>
    </source>
</evidence>
<keyword evidence="5" id="KW-0732">Signal</keyword>
<keyword evidence="3" id="KW-0597">Phosphoprotein</keyword>
<comment type="catalytic activity">
    <reaction evidence="10">
        <text>L-threonyl-[protein] + ATP = O-phospho-L-threonyl-[protein] + ADP + H(+)</text>
        <dbReference type="Rhea" id="RHEA:46608"/>
        <dbReference type="Rhea" id="RHEA-COMP:11060"/>
        <dbReference type="Rhea" id="RHEA-COMP:11605"/>
        <dbReference type="ChEBI" id="CHEBI:15378"/>
        <dbReference type="ChEBI" id="CHEBI:30013"/>
        <dbReference type="ChEBI" id="CHEBI:30616"/>
        <dbReference type="ChEBI" id="CHEBI:61977"/>
        <dbReference type="ChEBI" id="CHEBI:456216"/>
        <dbReference type="EC" id="2.7.11.1"/>
    </reaction>
</comment>
<dbReference type="PANTHER" id="PTHR48006">
    <property type="entry name" value="LEUCINE-RICH REPEAT-CONTAINING PROTEIN DDB_G0281931-RELATED"/>
    <property type="match status" value="1"/>
</dbReference>
<dbReference type="GO" id="GO:0004674">
    <property type="term" value="F:protein serine/threonine kinase activity"/>
    <property type="evidence" value="ECO:0007669"/>
    <property type="project" value="UniProtKB-EC"/>
</dbReference>
<proteinExistence type="predicted"/>
<feature type="compositionally biased region" description="Polar residues" evidence="12">
    <location>
        <begin position="1"/>
        <end position="17"/>
    </location>
</feature>
<dbReference type="InterPro" id="IPR011009">
    <property type="entry name" value="Kinase-like_dom_sf"/>
</dbReference>
<dbReference type="AlphaFoldDB" id="A0AAD8KUU9"/>
<evidence type="ECO:0000256" key="12">
    <source>
        <dbReference type="SAM" id="MobiDB-lite"/>
    </source>
</evidence>
<dbReference type="Pfam" id="PF07714">
    <property type="entry name" value="PK_Tyr_Ser-Thr"/>
    <property type="match status" value="1"/>
</dbReference>
<name>A0AAD8KUU9_TARER</name>
<dbReference type="InterPro" id="IPR051824">
    <property type="entry name" value="LRR_Rcpt-Like_S/T_Kinase"/>
</dbReference>
<evidence type="ECO:0000256" key="6">
    <source>
        <dbReference type="ARBA" id="ARBA00022741"/>
    </source>
</evidence>
<comment type="subcellular location">
    <subcellularLocation>
        <location evidence="1">Membrane</location>
        <topology evidence="1">Single-pass type I membrane protein</topology>
    </subcellularLocation>
</comment>
<keyword evidence="6" id="KW-0547">Nucleotide-binding</keyword>
<evidence type="ECO:0000256" key="10">
    <source>
        <dbReference type="ARBA" id="ARBA00047899"/>
    </source>
</evidence>
<keyword evidence="15" id="KW-1185">Reference proteome</keyword>
<dbReference type="EMBL" id="JAUHHV010000004">
    <property type="protein sequence ID" value="KAK1428033.1"/>
    <property type="molecule type" value="Genomic_DNA"/>
</dbReference>
<evidence type="ECO:0000256" key="5">
    <source>
        <dbReference type="ARBA" id="ARBA00022729"/>
    </source>
</evidence>
<dbReference type="Gene3D" id="1.10.510.10">
    <property type="entry name" value="Transferase(Phosphotransferase) domain 1"/>
    <property type="match status" value="1"/>
</dbReference>
<evidence type="ECO:0000256" key="9">
    <source>
        <dbReference type="ARBA" id="ARBA00023180"/>
    </source>
</evidence>
<keyword evidence="7" id="KW-0067">ATP-binding</keyword>
<evidence type="ECO:0000256" key="2">
    <source>
        <dbReference type="ARBA" id="ARBA00012513"/>
    </source>
</evidence>
<dbReference type="PROSITE" id="PS50011">
    <property type="entry name" value="PROTEIN_KINASE_DOM"/>
    <property type="match status" value="1"/>
</dbReference>
<reference evidence="14" key="1">
    <citation type="journal article" date="2023" name="bioRxiv">
        <title>Improved chromosome-level genome assembly for marigold (Tagetes erecta).</title>
        <authorList>
            <person name="Jiang F."/>
            <person name="Yuan L."/>
            <person name="Wang S."/>
            <person name="Wang H."/>
            <person name="Xu D."/>
            <person name="Wang A."/>
            <person name="Fan W."/>
        </authorList>
    </citation>
    <scope>NUCLEOTIDE SEQUENCE</scope>
    <source>
        <strain evidence="14">WSJ</strain>
        <tissue evidence="14">Leaf</tissue>
    </source>
</reference>
<organism evidence="14 15">
    <name type="scientific">Tagetes erecta</name>
    <name type="common">African marigold</name>
    <dbReference type="NCBI Taxonomy" id="13708"/>
    <lineage>
        <taxon>Eukaryota</taxon>
        <taxon>Viridiplantae</taxon>
        <taxon>Streptophyta</taxon>
        <taxon>Embryophyta</taxon>
        <taxon>Tracheophyta</taxon>
        <taxon>Spermatophyta</taxon>
        <taxon>Magnoliopsida</taxon>
        <taxon>eudicotyledons</taxon>
        <taxon>Gunneridae</taxon>
        <taxon>Pentapetalae</taxon>
        <taxon>asterids</taxon>
        <taxon>campanulids</taxon>
        <taxon>Asterales</taxon>
        <taxon>Asteraceae</taxon>
        <taxon>Asteroideae</taxon>
        <taxon>Heliantheae alliance</taxon>
        <taxon>Tageteae</taxon>
        <taxon>Tagetes</taxon>
    </lineage>
</organism>
<sequence length="548" mass="60616">MPFSSPASITTIATPRHSSSSSSANRNSPKRRDLSYNNLTGKIPISDSLRDVSYNHFTWVDVSGPKTCSKGNNSLHINCGGEEVYISSIKFDEDTERKSTSSYYQVDDWAISNTGHFLELDPNVDHSILFNESNIHNNVTNAAMDDTVLYRTARTSAISVTYYGLCLVNGNYTVKLHFAEIILTQDNSSNIVGKRVFDVYLQGKLELKDFDIVKEAGGVYRTVVKSYTVIVRNNTLKIQFYWAGKGTTTIPYKGNYGPLISAISVDPTELMGMDLESGIFTLTQIKAATKNFDISNKLGEGGFGMGKLNNGTLIAIKQLSPKSTQGFSEFVTKLGVLCTAQHENIVRLYGFCAQGEQKFLVLEYMENNSLSHALFAQLKAKLAEGATDIAGTQKYMAPEYALHGHLTFKADVYSFGLVLLEIVSGKSVTDKPEVGDFHNMFEWACKIAEEDILELVDPDLGSQYSEEDATKFLKVALLCTLAPCSARPTIEQASKVLEDQTNFQDLKNLCLSVDTKNDIIRKHCFDSSSETSLRISELITESIEIELS</sequence>
<evidence type="ECO:0000256" key="11">
    <source>
        <dbReference type="ARBA" id="ARBA00048679"/>
    </source>
</evidence>
<feature type="region of interest" description="Disordered" evidence="12">
    <location>
        <begin position="1"/>
        <end position="37"/>
    </location>
</feature>
<keyword evidence="9" id="KW-0325">Glycoprotein</keyword>
<evidence type="ECO:0000256" key="7">
    <source>
        <dbReference type="ARBA" id="ARBA00022840"/>
    </source>
</evidence>
<dbReference type="SUPFAM" id="SSF56112">
    <property type="entry name" value="Protein kinase-like (PK-like)"/>
    <property type="match status" value="1"/>
</dbReference>
<keyword evidence="8" id="KW-0675">Receptor</keyword>
<keyword evidence="4" id="KW-0808">Transferase</keyword>
<dbReference type="InterPro" id="IPR021720">
    <property type="entry name" value="Malectin_dom"/>
</dbReference>
<evidence type="ECO:0000313" key="15">
    <source>
        <dbReference type="Proteomes" id="UP001229421"/>
    </source>
</evidence>
<dbReference type="Gene3D" id="3.30.200.20">
    <property type="entry name" value="Phosphorylase Kinase, domain 1"/>
    <property type="match status" value="1"/>
</dbReference>
<dbReference type="PANTHER" id="PTHR48006:SF68">
    <property type="entry name" value="PROTEIN KINASE DOMAIN-CONTAINING PROTEIN"/>
    <property type="match status" value="1"/>
</dbReference>
<accession>A0AAD8KUU9</accession>
<comment type="caution">
    <text evidence="14">The sequence shown here is derived from an EMBL/GenBank/DDBJ whole genome shotgun (WGS) entry which is preliminary data.</text>
</comment>
<dbReference type="Pfam" id="PF11721">
    <property type="entry name" value="Malectin"/>
    <property type="match status" value="1"/>
</dbReference>
<comment type="catalytic activity">
    <reaction evidence="11">
        <text>L-seryl-[protein] + ATP = O-phospho-L-seryl-[protein] + ADP + H(+)</text>
        <dbReference type="Rhea" id="RHEA:17989"/>
        <dbReference type="Rhea" id="RHEA-COMP:9863"/>
        <dbReference type="Rhea" id="RHEA-COMP:11604"/>
        <dbReference type="ChEBI" id="CHEBI:15378"/>
        <dbReference type="ChEBI" id="CHEBI:29999"/>
        <dbReference type="ChEBI" id="CHEBI:30616"/>
        <dbReference type="ChEBI" id="CHEBI:83421"/>
        <dbReference type="ChEBI" id="CHEBI:456216"/>
        <dbReference type="EC" id="2.7.11.1"/>
    </reaction>
</comment>
<evidence type="ECO:0000256" key="4">
    <source>
        <dbReference type="ARBA" id="ARBA00022679"/>
    </source>
</evidence>
<protein>
    <recommendedName>
        <fullName evidence="2">non-specific serine/threonine protein kinase</fullName>
        <ecNumber evidence="2">2.7.11.1</ecNumber>
    </recommendedName>
</protein>
<dbReference type="GO" id="GO:0005524">
    <property type="term" value="F:ATP binding"/>
    <property type="evidence" value="ECO:0007669"/>
    <property type="project" value="UniProtKB-KW"/>
</dbReference>
<evidence type="ECO:0000256" key="3">
    <source>
        <dbReference type="ARBA" id="ARBA00022553"/>
    </source>
</evidence>